<accession>A0A9Q1JND3</accession>
<dbReference type="AntiFam" id="ANF00039">
    <property type="entry name" value="Antisense to SRP RNA"/>
</dbReference>
<reference evidence="1" key="1">
    <citation type="submission" date="2022-04" db="EMBL/GenBank/DDBJ databases">
        <title>Carnegiea gigantea Genome sequencing and assembly v2.</title>
        <authorList>
            <person name="Copetti D."/>
            <person name="Sanderson M.J."/>
            <person name="Burquez A."/>
            <person name="Wojciechowski M.F."/>
        </authorList>
    </citation>
    <scope>NUCLEOTIDE SEQUENCE</scope>
    <source>
        <strain evidence="1">SGP5-SGP5p</strain>
        <tissue evidence="1">Aerial part</tissue>
    </source>
</reference>
<comment type="caution">
    <text evidence="1">The sequence shown here is derived from an EMBL/GenBank/DDBJ whole genome shotgun (WGS) entry which is preliminary data.</text>
</comment>
<proteinExistence type="predicted"/>
<name>A0A9Q1JND3_9CARY</name>
<sequence length="222" mass="24418">MGKPINRSLQPCLVELRQVPSPYCPRLSYKLMILSSAMGGSPIDLHNLCVDPIVAQCGTFLNPSNQPRPPPSKKTTLIECRAPSEKIIFTKHNKKGVTAGDLLGSAEHIPREATLLTLTLPSIILRHLLQSFSELLLHLANTRANYHAIYPKAIREKSIQKQQAPDHDTAAECRHAEKLVSMQPGDGPIELRPQGDNGRRMPQLVILPLLRAGGIRCSVKPA</sequence>
<dbReference type="AlphaFoldDB" id="A0A9Q1JND3"/>
<evidence type="ECO:0000313" key="1">
    <source>
        <dbReference type="EMBL" id="KAJ8427866.1"/>
    </source>
</evidence>
<evidence type="ECO:0000313" key="2">
    <source>
        <dbReference type="Proteomes" id="UP001153076"/>
    </source>
</evidence>
<protein>
    <submittedName>
        <fullName evidence="1">Uncharacterized protein</fullName>
    </submittedName>
</protein>
<gene>
    <name evidence="1" type="ORF">Cgig2_015608</name>
</gene>
<dbReference type="OrthoDB" id="993217at2759"/>
<dbReference type="EMBL" id="JAKOGI010001082">
    <property type="protein sequence ID" value="KAJ8427866.1"/>
    <property type="molecule type" value="Genomic_DNA"/>
</dbReference>
<dbReference type="Proteomes" id="UP001153076">
    <property type="component" value="Unassembled WGS sequence"/>
</dbReference>
<organism evidence="1 2">
    <name type="scientific">Carnegiea gigantea</name>
    <dbReference type="NCBI Taxonomy" id="171969"/>
    <lineage>
        <taxon>Eukaryota</taxon>
        <taxon>Viridiplantae</taxon>
        <taxon>Streptophyta</taxon>
        <taxon>Embryophyta</taxon>
        <taxon>Tracheophyta</taxon>
        <taxon>Spermatophyta</taxon>
        <taxon>Magnoliopsida</taxon>
        <taxon>eudicotyledons</taxon>
        <taxon>Gunneridae</taxon>
        <taxon>Pentapetalae</taxon>
        <taxon>Caryophyllales</taxon>
        <taxon>Cactineae</taxon>
        <taxon>Cactaceae</taxon>
        <taxon>Cactoideae</taxon>
        <taxon>Echinocereeae</taxon>
        <taxon>Carnegiea</taxon>
    </lineage>
</organism>
<keyword evidence="2" id="KW-1185">Reference proteome</keyword>